<proteinExistence type="predicted"/>
<sequence>MPIQRVCGPLCETTGVPVSWWSTVNALIVLDRQDKTIKEAVSSKAGMDVLVVGLMVVVIADAAALTPKQLTDAEAIVAAIEQEGGRLTRLERRRSSIMNENRRRGANPVTAKRKLGLRRVSRCSSSNCSPHTPIRFLPPPLLSKMICGSRTDTV</sequence>
<evidence type="ECO:0000313" key="2">
    <source>
        <dbReference type="WBParaSite" id="jg21797"/>
    </source>
</evidence>
<organism evidence="1 2">
    <name type="scientific">Ditylenchus dipsaci</name>
    <dbReference type="NCBI Taxonomy" id="166011"/>
    <lineage>
        <taxon>Eukaryota</taxon>
        <taxon>Metazoa</taxon>
        <taxon>Ecdysozoa</taxon>
        <taxon>Nematoda</taxon>
        <taxon>Chromadorea</taxon>
        <taxon>Rhabditida</taxon>
        <taxon>Tylenchina</taxon>
        <taxon>Tylenchomorpha</taxon>
        <taxon>Sphaerularioidea</taxon>
        <taxon>Anguinidae</taxon>
        <taxon>Anguininae</taxon>
        <taxon>Ditylenchus</taxon>
    </lineage>
</organism>
<evidence type="ECO:0000313" key="1">
    <source>
        <dbReference type="Proteomes" id="UP000887574"/>
    </source>
</evidence>
<dbReference type="Proteomes" id="UP000887574">
    <property type="component" value="Unplaced"/>
</dbReference>
<name>A0A915DNA8_9BILA</name>
<accession>A0A915DNA8</accession>
<keyword evidence="1" id="KW-1185">Reference proteome</keyword>
<dbReference type="AlphaFoldDB" id="A0A915DNA8"/>
<protein>
    <submittedName>
        <fullName evidence="2">Uncharacterized protein</fullName>
    </submittedName>
</protein>
<dbReference type="WBParaSite" id="jg21797">
    <property type="protein sequence ID" value="jg21797"/>
    <property type="gene ID" value="jg21797"/>
</dbReference>
<reference evidence="2" key="1">
    <citation type="submission" date="2022-11" db="UniProtKB">
        <authorList>
            <consortium name="WormBaseParasite"/>
        </authorList>
    </citation>
    <scope>IDENTIFICATION</scope>
</reference>